<dbReference type="InterPro" id="IPR001645">
    <property type="entry name" value="Folylpolyglutamate_synth"/>
</dbReference>
<evidence type="ECO:0000256" key="2">
    <source>
        <dbReference type="ARBA" id="ARBA00008276"/>
    </source>
</evidence>
<comment type="catalytic activity">
    <reaction evidence="10">
        <text>(6S)-5,6,7,8-tetrahydrofolyl-(gamma-L-Glu)(n) + L-glutamate + ATP = (6S)-5,6,7,8-tetrahydrofolyl-(gamma-L-Glu)(n+1) + ADP + phosphate + H(+)</text>
        <dbReference type="Rhea" id="RHEA:10580"/>
        <dbReference type="Rhea" id="RHEA-COMP:14738"/>
        <dbReference type="Rhea" id="RHEA-COMP:14740"/>
        <dbReference type="ChEBI" id="CHEBI:15378"/>
        <dbReference type="ChEBI" id="CHEBI:29985"/>
        <dbReference type="ChEBI" id="CHEBI:30616"/>
        <dbReference type="ChEBI" id="CHEBI:43474"/>
        <dbReference type="ChEBI" id="CHEBI:141005"/>
        <dbReference type="ChEBI" id="CHEBI:456216"/>
        <dbReference type="EC" id="6.3.2.17"/>
    </reaction>
</comment>
<comment type="caution">
    <text evidence="14">The sequence shown here is derived from an EMBL/GenBank/DDBJ whole genome shotgun (WGS) entry which is preliminary data.</text>
</comment>
<dbReference type="Gene3D" id="3.40.1190.10">
    <property type="entry name" value="Mur-like, catalytic domain"/>
    <property type="match status" value="1"/>
</dbReference>
<keyword evidence="4 11" id="KW-0436">Ligase</keyword>
<dbReference type="EC" id="6.3.2.17" evidence="3"/>
<dbReference type="Pfam" id="PF08245">
    <property type="entry name" value="Mur_ligase_M"/>
    <property type="match status" value="1"/>
</dbReference>
<dbReference type="Pfam" id="PF02875">
    <property type="entry name" value="Mur_ligase_C"/>
    <property type="match status" value="1"/>
</dbReference>
<dbReference type="PROSITE" id="PS01011">
    <property type="entry name" value="FOLYLPOLYGLU_SYNT_1"/>
    <property type="match status" value="1"/>
</dbReference>
<dbReference type="FunFam" id="3.40.1190.10:FF:000011">
    <property type="entry name" value="Folylpolyglutamate synthase/dihydrofolate synthase"/>
    <property type="match status" value="1"/>
</dbReference>
<dbReference type="SUPFAM" id="SSF53244">
    <property type="entry name" value="MurD-like peptide ligases, peptide-binding domain"/>
    <property type="match status" value="1"/>
</dbReference>
<dbReference type="NCBIfam" id="TIGR01499">
    <property type="entry name" value="folC"/>
    <property type="match status" value="1"/>
</dbReference>
<accession>A0A9X3JGY6</accession>
<evidence type="ECO:0000256" key="11">
    <source>
        <dbReference type="PIRNR" id="PIRNR001563"/>
    </source>
</evidence>
<evidence type="ECO:0000256" key="4">
    <source>
        <dbReference type="ARBA" id="ARBA00022598"/>
    </source>
</evidence>
<evidence type="ECO:0000313" key="15">
    <source>
        <dbReference type="Proteomes" id="UP001146670"/>
    </source>
</evidence>
<keyword evidence="7 11" id="KW-0067">ATP-binding</keyword>
<reference evidence="14" key="1">
    <citation type="submission" date="2022-12" db="EMBL/GenBank/DDBJ databases">
        <title>Description and comparative metabolic analysis of Aerococcus sp. nov., isolated from the feces of a pig.</title>
        <authorList>
            <person name="Chang Y.-H."/>
        </authorList>
    </citation>
    <scope>NUCLEOTIDE SEQUENCE</scope>
    <source>
        <strain evidence="14">YH-aer222</strain>
    </source>
</reference>
<protein>
    <recommendedName>
        <fullName evidence="3">tetrahydrofolate synthase</fullName>
        <ecNumber evidence="3">6.3.2.17</ecNumber>
    </recommendedName>
    <alternativeName>
        <fullName evidence="9">Tetrahydrofolylpolyglutamate synthase</fullName>
    </alternativeName>
</protein>
<evidence type="ECO:0000256" key="5">
    <source>
        <dbReference type="ARBA" id="ARBA00022723"/>
    </source>
</evidence>
<gene>
    <name evidence="14" type="ORF">OW157_05665</name>
</gene>
<feature type="domain" description="Mur ligase central" evidence="13">
    <location>
        <begin position="59"/>
        <end position="274"/>
    </location>
</feature>
<organism evidence="14 15">
    <name type="scientific">Aerococcus kribbianus</name>
    <dbReference type="NCBI Taxonomy" id="2999064"/>
    <lineage>
        <taxon>Bacteria</taxon>
        <taxon>Bacillati</taxon>
        <taxon>Bacillota</taxon>
        <taxon>Bacilli</taxon>
        <taxon>Lactobacillales</taxon>
        <taxon>Aerococcaceae</taxon>
        <taxon>Aerococcus</taxon>
    </lineage>
</organism>
<dbReference type="GO" id="GO:0008841">
    <property type="term" value="F:dihydrofolate synthase activity"/>
    <property type="evidence" value="ECO:0007669"/>
    <property type="project" value="TreeGrafter"/>
</dbReference>
<keyword evidence="6 11" id="KW-0547">Nucleotide-binding</keyword>
<dbReference type="InterPro" id="IPR004101">
    <property type="entry name" value="Mur_ligase_C"/>
</dbReference>
<dbReference type="Gene3D" id="3.90.190.20">
    <property type="entry name" value="Mur ligase, C-terminal domain"/>
    <property type="match status" value="1"/>
</dbReference>
<dbReference type="GO" id="GO:0005737">
    <property type="term" value="C:cytoplasm"/>
    <property type="evidence" value="ECO:0007669"/>
    <property type="project" value="TreeGrafter"/>
</dbReference>
<dbReference type="RefSeq" id="WP_268752386.1">
    <property type="nucleotide sequence ID" value="NZ_JAPRFQ010000002.1"/>
</dbReference>
<keyword evidence="8" id="KW-0460">Magnesium</keyword>
<evidence type="ECO:0000259" key="13">
    <source>
        <dbReference type="Pfam" id="PF08245"/>
    </source>
</evidence>
<dbReference type="InterPro" id="IPR013221">
    <property type="entry name" value="Mur_ligase_cen"/>
</dbReference>
<dbReference type="InterPro" id="IPR036615">
    <property type="entry name" value="Mur_ligase_C_dom_sf"/>
</dbReference>
<dbReference type="Proteomes" id="UP001146670">
    <property type="component" value="Unassembled WGS sequence"/>
</dbReference>
<dbReference type="PROSITE" id="PS01012">
    <property type="entry name" value="FOLYLPOLYGLU_SYNT_2"/>
    <property type="match status" value="1"/>
</dbReference>
<dbReference type="SUPFAM" id="SSF53623">
    <property type="entry name" value="MurD-like peptide ligases, catalytic domain"/>
    <property type="match status" value="1"/>
</dbReference>
<dbReference type="AlphaFoldDB" id="A0A9X3JGY6"/>
<proteinExistence type="inferred from homology"/>
<evidence type="ECO:0000256" key="1">
    <source>
        <dbReference type="ARBA" id="ARBA00001946"/>
    </source>
</evidence>
<evidence type="ECO:0000313" key="14">
    <source>
        <dbReference type="EMBL" id="MCZ0726059.1"/>
    </source>
</evidence>
<comment type="cofactor">
    <cofactor evidence="1">
        <name>Mg(2+)</name>
        <dbReference type="ChEBI" id="CHEBI:18420"/>
    </cofactor>
</comment>
<dbReference type="InterPro" id="IPR018109">
    <property type="entry name" value="Folylpolyglutamate_synth_CS"/>
</dbReference>
<feature type="domain" description="Mur ligase C-terminal" evidence="12">
    <location>
        <begin position="303"/>
        <end position="429"/>
    </location>
</feature>
<sequence length="442" mass="49021">MGETNTIWVMRGGEVVEYEVLEERVNMAPLGTAKLGLDNMRTLMHHLGDPQEKLKLIHIAGTNGKGSTAMMTATVLEKAGYKVGLFTSPSLVDFNERIQINRQPISDADLEEILEVVNEKLPADFFATQFEMFTALAWLAFDRAQVDIVVMEVGLGGRLDATNIISQPLLSVITKIALDHVHILGDTLAAIAQDKAGIIKAGTPVISYPQAPEAGQVLETVASARKVPLTVVDLDQVDYQLDNSSHQSFSYRGYDYQLSLLEDHQIFNACLVIEIVTALRNNGWEISQSALQEGLSTAKWPARFELIRRQGLDLIIDGSHNVDGIKSLRNNLLRYYPNAYRIGVIGMVADKDIAHVLENIVPVFDELIVTQPDTHRALATDDLMTQIKASQLIAEDKLHACPDFWQTPDLAKNLANKEDQDAMVCFFGSFYYVGELRQALLD</sequence>
<dbReference type="PANTHER" id="PTHR11136:SF0">
    <property type="entry name" value="DIHYDROFOLATE SYNTHETASE-RELATED"/>
    <property type="match status" value="1"/>
</dbReference>
<keyword evidence="15" id="KW-1185">Reference proteome</keyword>
<comment type="similarity">
    <text evidence="2 11">Belongs to the folylpolyglutamate synthase family.</text>
</comment>
<dbReference type="GO" id="GO:0005524">
    <property type="term" value="F:ATP binding"/>
    <property type="evidence" value="ECO:0007669"/>
    <property type="project" value="UniProtKB-KW"/>
</dbReference>
<evidence type="ECO:0000256" key="6">
    <source>
        <dbReference type="ARBA" id="ARBA00022741"/>
    </source>
</evidence>
<dbReference type="GO" id="GO:0046872">
    <property type="term" value="F:metal ion binding"/>
    <property type="evidence" value="ECO:0007669"/>
    <property type="project" value="UniProtKB-KW"/>
</dbReference>
<evidence type="ECO:0000256" key="9">
    <source>
        <dbReference type="ARBA" id="ARBA00030592"/>
    </source>
</evidence>
<dbReference type="PIRSF" id="PIRSF001563">
    <property type="entry name" value="Folylpolyglu_synth"/>
    <property type="match status" value="1"/>
</dbReference>
<keyword evidence="5" id="KW-0479">Metal-binding</keyword>
<evidence type="ECO:0000256" key="7">
    <source>
        <dbReference type="ARBA" id="ARBA00022840"/>
    </source>
</evidence>
<evidence type="ECO:0000256" key="3">
    <source>
        <dbReference type="ARBA" id="ARBA00013025"/>
    </source>
</evidence>
<evidence type="ECO:0000256" key="8">
    <source>
        <dbReference type="ARBA" id="ARBA00022842"/>
    </source>
</evidence>
<dbReference type="EMBL" id="JAPRFR010000002">
    <property type="protein sequence ID" value="MCZ0726059.1"/>
    <property type="molecule type" value="Genomic_DNA"/>
</dbReference>
<evidence type="ECO:0000256" key="10">
    <source>
        <dbReference type="ARBA" id="ARBA00047493"/>
    </source>
</evidence>
<name>A0A9X3JGY6_9LACT</name>
<dbReference type="GO" id="GO:0004326">
    <property type="term" value="F:tetrahydrofolylpolyglutamate synthase activity"/>
    <property type="evidence" value="ECO:0007669"/>
    <property type="project" value="UniProtKB-EC"/>
</dbReference>
<evidence type="ECO:0000259" key="12">
    <source>
        <dbReference type="Pfam" id="PF02875"/>
    </source>
</evidence>
<dbReference type="PANTHER" id="PTHR11136">
    <property type="entry name" value="FOLYLPOLYGLUTAMATE SYNTHASE-RELATED"/>
    <property type="match status" value="1"/>
</dbReference>
<dbReference type="InterPro" id="IPR036565">
    <property type="entry name" value="Mur-like_cat_sf"/>
</dbReference>